<keyword evidence="2" id="KW-1185">Reference proteome</keyword>
<gene>
    <name evidence="1" type="ORF">NIES30_14870</name>
</gene>
<proteinExistence type="predicted"/>
<dbReference type="EMBL" id="MRCG01000011">
    <property type="protein sequence ID" value="OKH46930.1"/>
    <property type="molecule type" value="Genomic_DNA"/>
</dbReference>
<dbReference type="OrthoDB" id="531376at2"/>
<accession>A0A1U7J3S0</accession>
<sequence>MSVTDELFHRANDLCRRRAYEQWHRRQSKQQILRSQVGFQSLPPTRPQPCQGCTNYHGIAYGTSRAKRCMLVCAIHPQGWQGGGGCPDWRSEGEG</sequence>
<name>A0A1U7J3S0_9CYAN</name>
<evidence type="ECO:0000313" key="2">
    <source>
        <dbReference type="Proteomes" id="UP000185557"/>
    </source>
</evidence>
<protein>
    <submittedName>
        <fullName evidence="1">Uncharacterized protein</fullName>
    </submittedName>
</protein>
<reference evidence="1 2" key="1">
    <citation type="submission" date="2016-11" db="EMBL/GenBank/DDBJ databases">
        <title>Draft Genome Sequences of Nine Cyanobacterial Strains from Diverse Habitats.</title>
        <authorList>
            <person name="Zhu T."/>
            <person name="Hou S."/>
            <person name="Lu X."/>
            <person name="Hess W.R."/>
        </authorList>
    </citation>
    <scope>NUCLEOTIDE SEQUENCE [LARGE SCALE GENOMIC DNA]</scope>
    <source>
        <strain evidence="1 2">NIES-30</strain>
    </source>
</reference>
<dbReference type="AlphaFoldDB" id="A0A1U7J3S0"/>
<organism evidence="1 2">
    <name type="scientific">Phormidium tenue NIES-30</name>
    <dbReference type="NCBI Taxonomy" id="549789"/>
    <lineage>
        <taxon>Bacteria</taxon>
        <taxon>Bacillati</taxon>
        <taxon>Cyanobacteriota</taxon>
        <taxon>Cyanophyceae</taxon>
        <taxon>Oscillatoriophycideae</taxon>
        <taxon>Oscillatoriales</taxon>
        <taxon>Oscillatoriaceae</taxon>
        <taxon>Phormidium</taxon>
    </lineage>
</organism>
<comment type="caution">
    <text evidence="1">The sequence shown here is derived from an EMBL/GenBank/DDBJ whole genome shotgun (WGS) entry which is preliminary data.</text>
</comment>
<dbReference type="RefSeq" id="WP_073609355.1">
    <property type="nucleotide sequence ID" value="NZ_MRCG01000011.1"/>
</dbReference>
<evidence type="ECO:0000313" key="1">
    <source>
        <dbReference type="EMBL" id="OKH46930.1"/>
    </source>
</evidence>
<dbReference type="Proteomes" id="UP000185557">
    <property type="component" value="Unassembled WGS sequence"/>
</dbReference>